<organism evidence="5 6">
    <name type="scientific">Seminavis robusta</name>
    <dbReference type="NCBI Taxonomy" id="568900"/>
    <lineage>
        <taxon>Eukaryota</taxon>
        <taxon>Sar</taxon>
        <taxon>Stramenopiles</taxon>
        <taxon>Ochrophyta</taxon>
        <taxon>Bacillariophyta</taxon>
        <taxon>Bacillariophyceae</taxon>
        <taxon>Bacillariophycidae</taxon>
        <taxon>Naviculales</taxon>
        <taxon>Naviculaceae</taxon>
        <taxon>Seminavis</taxon>
    </lineage>
</organism>
<feature type="region of interest" description="Disordered" evidence="4">
    <location>
        <begin position="49"/>
        <end position="68"/>
    </location>
</feature>
<evidence type="ECO:0000256" key="4">
    <source>
        <dbReference type="SAM" id="MobiDB-lite"/>
    </source>
</evidence>
<comment type="subcellular location">
    <subcellularLocation>
        <location evidence="1 3">Nucleus</location>
    </subcellularLocation>
</comment>
<dbReference type="GO" id="GO:0005634">
    <property type="term" value="C:nucleus"/>
    <property type="evidence" value="ECO:0007669"/>
    <property type="project" value="UniProtKB-SubCell"/>
</dbReference>
<dbReference type="Pfam" id="PF02671">
    <property type="entry name" value="PAH"/>
    <property type="match status" value="1"/>
</dbReference>
<evidence type="ECO:0000256" key="3">
    <source>
        <dbReference type="PROSITE-ProRule" id="PRU00810"/>
    </source>
</evidence>
<name>A0A9N8H7L6_9STRA</name>
<proteinExistence type="predicted"/>
<evidence type="ECO:0000256" key="1">
    <source>
        <dbReference type="ARBA" id="ARBA00004123"/>
    </source>
</evidence>
<dbReference type="Proteomes" id="UP001153069">
    <property type="component" value="Unassembled WGS sequence"/>
</dbReference>
<evidence type="ECO:0000313" key="5">
    <source>
        <dbReference type="EMBL" id="CAB9504773.1"/>
    </source>
</evidence>
<keyword evidence="6" id="KW-1185">Reference proteome</keyword>
<evidence type="ECO:0000313" key="6">
    <source>
        <dbReference type="Proteomes" id="UP001153069"/>
    </source>
</evidence>
<dbReference type="InterPro" id="IPR036600">
    <property type="entry name" value="PAH_sf"/>
</dbReference>
<dbReference type="InterPro" id="IPR003822">
    <property type="entry name" value="PAH"/>
</dbReference>
<reference evidence="5" key="1">
    <citation type="submission" date="2020-06" db="EMBL/GenBank/DDBJ databases">
        <authorList>
            <consortium name="Plant Systems Biology data submission"/>
        </authorList>
    </citation>
    <scope>NUCLEOTIDE SEQUENCE</scope>
    <source>
        <strain evidence="5">D6</strain>
    </source>
</reference>
<dbReference type="AlphaFoldDB" id="A0A9N8H7L6"/>
<dbReference type="EMBL" id="CAICTM010000207">
    <property type="protein sequence ID" value="CAB9504773.1"/>
    <property type="molecule type" value="Genomic_DNA"/>
</dbReference>
<keyword evidence="2 3" id="KW-0539">Nucleus</keyword>
<evidence type="ECO:0000256" key="2">
    <source>
        <dbReference type="ARBA" id="ARBA00023242"/>
    </source>
</evidence>
<gene>
    <name evidence="5" type="ORF">SEMRO_208_G087060.1</name>
</gene>
<dbReference type="Gene3D" id="1.20.1160.11">
    <property type="entry name" value="Paired amphipathic helix"/>
    <property type="match status" value="1"/>
</dbReference>
<dbReference type="OrthoDB" id="1913924at2759"/>
<dbReference type="PROSITE" id="PS51477">
    <property type="entry name" value="PAH"/>
    <property type="match status" value="1"/>
</dbReference>
<dbReference type="GO" id="GO:0006355">
    <property type="term" value="P:regulation of DNA-templated transcription"/>
    <property type="evidence" value="ECO:0007669"/>
    <property type="project" value="InterPro"/>
</dbReference>
<accession>A0A9N8H7L6</accession>
<comment type="caution">
    <text evidence="5">The sequence shown here is derived from an EMBL/GenBank/DDBJ whole genome shotgun (WGS) entry which is preliminary data.</text>
</comment>
<protein>
    <submittedName>
        <fullName evidence="5">Uncharacterized protein</fullName>
    </submittedName>
</protein>
<sequence length="139" mass="15855">MGGILASCPLCKQRDSFNMWRLTPNISLCQLYAAIESFLSKGLQCTTDLNSKQPSNERRKIKTTKSPSDANQFLKKAEQELQPIEYKTLVALLVGFKRKEAPRSYLMEKVPKLLHQHPDLLLAFNEFLPAEDPSWFGAR</sequence>
<dbReference type="SUPFAM" id="SSF47762">
    <property type="entry name" value="PAH2 domain"/>
    <property type="match status" value="1"/>
</dbReference>